<accession>A0A9D4EEK3</accession>
<feature type="compositionally biased region" description="Low complexity" evidence="1">
    <location>
        <begin position="45"/>
        <end position="56"/>
    </location>
</feature>
<comment type="caution">
    <text evidence="2">The sequence shown here is derived from an EMBL/GenBank/DDBJ whole genome shotgun (WGS) entry which is preliminary data.</text>
</comment>
<dbReference type="EMBL" id="JAIWYP010000009">
    <property type="protein sequence ID" value="KAH3777674.1"/>
    <property type="molecule type" value="Genomic_DNA"/>
</dbReference>
<keyword evidence="3" id="KW-1185">Reference proteome</keyword>
<feature type="compositionally biased region" description="Polar residues" evidence="1">
    <location>
        <begin position="80"/>
        <end position="100"/>
    </location>
</feature>
<feature type="compositionally biased region" description="Basic and acidic residues" evidence="1">
    <location>
        <begin position="101"/>
        <end position="118"/>
    </location>
</feature>
<feature type="region of interest" description="Disordered" evidence="1">
    <location>
        <begin position="35"/>
        <end position="67"/>
    </location>
</feature>
<dbReference type="Proteomes" id="UP000828390">
    <property type="component" value="Unassembled WGS sequence"/>
</dbReference>
<evidence type="ECO:0000256" key="1">
    <source>
        <dbReference type="SAM" id="MobiDB-lite"/>
    </source>
</evidence>
<evidence type="ECO:0000313" key="2">
    <source>
        <dbReference type="EMBL" id="KAH3777674.1"/>
    </source>
</evidence>
<gene>
    <name evidence="2" type="ORF">DPMN_179122</name>
</gene>
<protein>
    <submittedName>
        <fullName evidence="2">Uncharacterized protein</fullName>
    </submittedName>
</protein>
<sequence>MFNPIPMSVVNRQGNSDIIESKEGLRYSRNVAHVKKFNTSEKNQNKSVSENESVKSSMRKDQSENQDMFEKMLMSLKNVSQNGRSVINEQSAMSKASLSSENEKQVESNVEEKDRKAEQSMTEPRALPIKSPAQMNLRPARERKTPQRFSDCVMSKK</sequence>
<name>A0A9D4EEK3_DREPO</name>
<reference evidence="2" key="1">
    <citation type="journal article" date="2019" name="bioRxiv">
        <title>The Genome of the Zebra Mussel, Dreissena polymorpha: A Resource for Invasive Species Research.</title>
        <authorList>
            <person name="McCartney M.A."/>
            <person name="Auch B."/>
            <person name="Kono T."/>
            <person name="Mallez S."/>
            <person name="Zhang Y."/>
            <person name="Obille A."/>
            <person name="Becker A."/>
            <person name="Abrahante J.E."/>
            <person name="Garbe J."/>
            <person name="Badalamenti J.P."/>
            <person name="Herman A."/>
            <person name="Mangelson H."/>
            <person name="Liachko I."/>
            <person name="Sullivan S."/>
            <person name="Sone E.D."/>
            <person name="Koren S."/>
            <person name="Silverstein K.A.T."/>
            <person name="Beckman K.B."/>
            <person name="Gohl D.M."/>
        </authorList>
    </citation>
    <scope>NUCLEOTIDE SEQUENCE</scope>
    <source>
        <strain evidence="2">Duluth1</strain>
        <tissue evidence="2">Whole animal</tissue>
    </source>
</reference>
<evidence type="ECO:0000313" key="3">
    <source>
        <dbReference type="Proteomes" id="UP000828390"/>
    </source>
</evidence>
<reference evidence="2" key="2">
    <citation type="submission" date="2020-11" db="EMBL/GenBank/DDBJ databases">
        <authorList>
            <person name="McCartney M.A."/>
            <person name="Auch B."/>
            <person name="Kono T."/>
            <person name="Mallez S."/>
            <person name="Becker A."/>
            <person name="Gohl D.M."/>
            <person name="Silverstein K.A.T."/>
            <person name="Koren S."/>
            <person name="Bechman K.B."/>
            <person name="Herman A."/>
            <person name="Abrahante J.E."/>
            <person name="Garbe J."/>
        </authorList>
    </citation>
    <scope>NUCLEOTIDE SEQUENCE</scope>
    <source>
        <strain evidence="2">Duluth1</strain>
        <tissue evidence="2">Whole animal</tissue>
    </source>
</reference>
<organism evidence="2 3">
    <name type="scientific">Dreissena polymorpha</name>
    <name type="common">Zebra mussel</name>
    <name type="synonym">Mytilus polymorpha</name>
    <dbReference type="NCBI Taxonomy" id="45954"/>
    <lineage>
        <taxon>Eukaryota</taxon>
        <taxon>Metazoa</taxon>
        <taxon>Spiralia</taxon>
        <taxon>Lophotrochozoa</taxon>
        <taxon>Mollusca</taxon>
        <taxon>Bivalvia</taxon>
        <taxon>Autobranchia</taxon>
        <taxon>Heteroconchia</taxon>
        <taxon>Euheterodonta</taxon>
        <taxon>Imparidentia</taxon>
        <taxon>Neoheterodontei</taxon>
        <taxon>Myida</taxon>
        <taxon>Dreissenoidea</taxon>
        <taxon>Dreissenidae</taxon>
        <taxon>Dreissena</taxon>
    </lineage>
</organism>
<dbReference type="AlphaFoldDB" id="A0A9D4EEK3"/>
<proteinExistence type="predicted"/>
<feature type="region of interest" description="Disordered" evidence="1">
    <location>
        <begin position="80"/>
        <end position="157"/>
    </location>
</feature>